<feature type="chain" id="PRO_5036950374" evidence="1">
    <location>
        <begin position="32"/>
        <end position="253"/>
    </location>
</feature>
<reference evidence="3" key="1">
    <citation type="submission" date="2022-11" db="UniProtKB">
        <authorList>
            <consortium name="WormBaseParasite"/>
        </authorList>
    </citation>
    <scope>IDENTIFICATION</scope>
</reference>
<evidence type="ECO:0000313" key="2">
    <source>
        <dbReference type="Proteomes" id="UP000887569"/>
    </source>
</evidence>
<evidence type="ECO:0000256" key="1">
    <source>
        <dbReference type="SAM" id="SignalP"/>
    </source>
</evidence>
<keyword evidence="1" id="KW-0732">Signal</keyword>
<dbReference type="Proteomes" id="UP000887569">
    <property type="component" value="Unplaced"/>
</dbReference>
<protein>
    <submittedName>
        <fullName evidence="3">Protein Wnt</fullName>
    </submittedName>
</protein>
<name>A0A915AIC8_PARUN</name>
<dbReference type="WBParaSite" id="PgR009X_g086_t01">
    <property type="protein sequence ID" value="PgR009X_g086_t01"/>
    <property type="gene ID" value="PgR009X_g086"/>
</dbReference>
<accession>A0A915AIC8</accession>
<keyword evidence="2" id="KW-1185">Reference proteome</keyword>
<feature type="signal peptide" evidence="1">
    <location>
        <begin position="1"/>
        <end position="31"/>
    </location>
</feature>
<evidence type="ECO:0000313" key="3">
    <source>
        <dbReference type="WBParaSite" id="PgR009X_g086_t01"/>
    </source>
</evidence>
<organism evidence="2 3">
    <name type="scientific">Parascaris univalens</name>
    <name type="common">Nematode worm</name>
    <dbReference type="NCBI Taxonomy" id="6257"/>
    <lineage>
        <taxon>Eukaryota</taxon>
        <taxon>Metazoa</taxon>
        <taxon>Ecdysozoa</taxon>
        <taxon>Nematoda</taxon>
        <taxon>Chromadorea</taxon>
        <taxon>Rhabditida</taxon>
        <taxon>Spirurina</taxon>
        <taxon>Ascaridomorpha</taxon>
        <taxon>Ascaridoidea</taxon>
        <taxon>Ascarididae</taxon>
        <taxon>Parascaris</taxon>
    </lineage>
</organism>
<sequence>MAYDCMMVVWRATMLMNTIFVVCSLAGISFASEDIIGDATHVGMSILQLARVSGATIRQCSCREMDICIKQFKQHAAICTDTCWQHIGKLASHPAQLRTCFKKQQPLLESFVACIGANARACVNSERGPQIPKQDIRQLIHIGEQGFEISKKSFMGNSALQPYMRIVNAGIDFGNCFKDCYVKMHEEGFCFDKQGCQPLLQENQTKKTLKKCAKTVNWKGGAGELCDCSVHAGIAELQNFCPLLKAMTRKIHV</sequence>
<proteinExistence type="predicted"/>
<dbReference type="AlphaFoldDB" id="A0A915AIC8"/>
<dbReference type="PANTHER" id="PTHR34401:SF6">
    <property type="entry name" value="DUF19 DOMAIN-CONTAINING PROTEIN"/>
    <property type="match status" value="1"/>
</dbReference>
<dbReference type="PANTHER" id="PTHR34401">
    <property type="entry name" value="PROTEIN CBG12388-RELATED"/>
    <property type="match status" value="1"/>
</dbReference>